<feature type="region of interest" description="Disordered" evidence="6">
    <location>
        <begin position="124"/>
        <end position="204"/>
    </location>
</feature>
<keyword evidence="5" id="KW-0539">Nucleus</keyword>
<keyword evidence="4" id="KW-0804">Transcription</keyword>
<dbReference type="AlphaFoldDB" id="A0A232LSR6"/>
<dbReference type="EMBL" id="NPHW01005137">
    <property type="protein sequence ID" value="OXV07068.1"/>
    <property type="molecule type" value="Genomic_DNA"/>
</dbReference>
<dbReference type="GO" id="GO:0000977">
    <property type="term" value="F:RNA polymerase II transcription regulatory region sequence-specific DNA binding"/>
    <property type="evidence" value="ECO:0007669"/>
    <property type="project" value="TreeGrafter"/>
</dbReference>
<feature type="region of interest" description="Disordered" evidence="6">
    <location>
        <begin position="233"/>
        <end position="283"/>
    </location>
</feature>
<dbReference type="Proteomes" id="UP000243515">
    <property type="component" value="Unassembled WGS sequence"/>
</dbReference>
<evidence type="ECO:0000313" key="9">
    <source>
        <dbReference type="Proteomes" id="UP000243515"/>
    </source>
</evidence>
<dbReference type="Pfam" id="PF07716">
    <property type="entry name" value="bZIP_2"/>
    <property type="match status" value="1"/>
</dbReference>
<keyword evidence="2" id="KW-0805">Transcription regulation</keyword>
<dbReference type="GO" id="GO:0001228">
    <property type="term" value="F:DNA-binding transcription activator activity, RNA polymerase II-specific"/>
    <property type="evidence" value="ECO:0007669"/>
    <property type="project" value="TreeGrafter"/>
</dbReference>
<proteinExistence type="predicted"/>
<reference evidence="8 9" key="1">
    <citation type="journal article" date="2015" name="Environ. Microbiol.">
        <title>Metagenome sequence of Elaphomyces granulatus from sporocarp tissue reveals Ascomycota ectomycorrhizal fingerprints of genome expansion and a Proteobacteria-rich microbiome.</title>
        <authorList>
            <person name="Quandt C.A."/>
            <person name="Kohler A."/>
            <person name="Hesse C.N."/>
            <person name="Sharpton T.J."/>
            <person name="Martin F."/>
            <person name="Spatafora J.W."/>
        </authorList>
    </citation>
    <scope>NUCLEOTIDE SEQUENCE [LARGE SCALE GENOMIC DNA]</scope>
    <source>
        <strain evidence="8 9">OSC145934</strain>
    </source>
</reference>
<name>A0A232LSR6_9EURO</name>
<feature type="region of interest" description="Disordered" evidence="6">
    <location>
        <begin position="27"/>
        <end position="49"/>
    </location>
</feature>
<evidence type="ECO:0000256" key="6">
    <source>
        <dbReference type="SAM" id="MobiDB-lite"/>
    </source>
</evidence>
<accession>A0A232LSR6</accession>
<dbReference type="SMART" id="SM00338">
    <property type="entry name" value="BRLZ"/>
    <property type="match status" value="1"/>
</dbReference>
<dbReference type="PROSITE" id="PS50217">
    <property type="entry name" value="BZIP"/>
    <property type="match status" value="1"/>
</dbReference>
<evidence type="ECO:0000259" key="7">
    <source>
        <dbReference type="PROSITE" id="PS50217"/>
    </source>
</evidence>
<dbReference type="GO" id="GO:0005634">
    <property type="term" value="C:nucleus"/>
    <property type="evidence" value="ECO:0007669"/>
    <property type="project" value="UniProtKB-SubCell"/>
</dbReference>
<dbReference type="InterPro" id="IPR046347">
    <property type="entry name" value="bZIP_sf"/>
</dbReference>
<evidence type="ECO:0000256" key="1">
    <source>
        <dbReference type="ARBA" id="ARBA00004123"/>
    </source>
</evidence>
<dbReference type="PANTHER" id="PTHR13044">
    <property type="entry name" value="ACTIVATING TRANSCRIPTION FACTOR ATF 4/5"/>
    <property type="match status" value="1"/>
</dbReference>
<dbReference type="SUPFAM" id="SSF57959">
    <property type="entry name" value="Leucine zipper domain"/>
    <property type="match status" value="1"/>
</dbReference>
<gene>
    <name evidence="8" type="ORF">Egran_05167</name>
</gene>
<feature type="compositionally biased region" description="Basic and acidic residues" evidence="6">
    <location>
        <begin position="168"/>
        <end position="179"/>
    </location>
</feature>
<feature type="domain" description="BZIP" evidence="7">
    <location>
        <begin position="172"/>
        <end position="235"/>
    </location>
</feature>
<keyword evidence="3" id="KW-0238">DNA-binding</keyword>
<feature type="compositionally biased region" description="Polar residues" evidence="6">
    <location>
        <begin position="141"/>
        <end position="155"/>
    </location>
</feature>
<dbReference type="PROSITE" id="PS00036">
    <property type="entry name" value="BZIP_BASIC"/>
    <property type="match status" value="1"/>
</dbReference>
<keyword evidence="9" id="KW-1185">Reference proteome</keyword>
<organism evidence="8 9">
    <name type="scientific">Elaphomyces granulatus</name>
    <dbReference type="NCBI Taxonomy" id="519963"/>
    <lineage>
        <taxon>Eukaryota</taxon>
        <taxon>Fungi</taxon>
        <taxon>Dikarya</taxon>
        <taxon>Ascomycota</taxon>
        <taxon>Pezizomycotina</taxon>
        <taxon>Eurotiomycetes</taxon>
        <taxon>Eurotiomycetidae</taxon>
        <taxon>Eurotiales</taxon>
        <taxon>Elaphomycetaceae</taxon>
        <taxon>Elaphomyces</taxon>
    </lineage>
</organism>
<dbReference type="CDD" id="cd14705">
    <property type="entry name" value="bZIP_Zip1"/>
    <property type="match status" value="1"/>
</dbReference>
<evidence type="ECO:0000256" key="4">
    <source>
        <dbReference type="ARBA" id="ARBA00023163"/>
    </source>
</evidence>
<evidence type="ECO:0000256" key="3">
    <source>
        <dbReference type="ARBA" id="ARBA00023125"/>
    </source>
</evidence>
<evidence type="ECO:0000313" key="8">
    <source>
        <dbReference type="EMBL" id="OXV07068.1"/>
    </source>
</evidence>
<comment type="subcellular location">
    <subcellularLocation>
        <location evidence="1">Nucleus</location>
    </subcellularLocation>
</comment>
<comment type="caution">
    <text evidence="8">The sequence shown here is derived from an EMBL/GenBank/DDBJ whole genome shotgun (WGS) entry which is preliminary data.</text>
</comment>
<dbReference type="Gene3D" id="1.20.5.170">
    <property type="match status" value="1"/>
</dbReference>
<dbReference type="PANTHER" id="PTHR13044:SF14">
    <property type="entry name" value="CRYPTOCEPHAL, ISOFORM A"/>
    <property type="match status" value="1"/>
</dbReference>
<dbReference type="OrthoDB" id="1939598at2759"/>
<evidence type="ECO:0000256" key="5">
    <source>
        <dbReference type="ARBA" id="ARBA00023242"/>
    </source>
</evidence>
<dbReference type="InterPro" id="IPR004827">
    <property type="entry name" value="bZIP"/>
</dbReference>
<evidence type="ECO:0000256" key="2">
    <source>
        <dbReference type="ARBA" id="ARBA00023015"/>
    </source>
</evidence>
<dbReference type="FunFam" id="1.20.5.170:FF:000075">
    <property type="entry name" value="BZIP transcription factor (MetR)"/>
    <property type="match status" value="1"/>
</dbReference>
<feature type="compositionally biased region" description="Polar residues" evidence="6">
    <location>
        <begin position="238"/>
        <end position="255"/>
    </location>
</feature>
<sequence length="283" mass="31521">MAEKHLPAQDTSSSRFELLSYLASTGQFPTTSEGRHHSFDTDSELPRYPPSSIMDYDQTEGLGGISVSSYESVEDERSPIDPAVMRSYPYNGEKQIGYPLPDQMIPYSTAPIYPSIPYQIDELGRTPRNYTSSDLSSSISPPNGQLGSSKYSSAPPSERIASALSLEDQSRRAAEEDKRRRNTAASARFRVKKKQREQTLERTVQDATEINASLEARVAQLEMENRWLKNLLTEKNENMASRQTRPENNSSTSRQPALPAHSTPSSGQKPIQPKRDMSSNADA</sequence>
<protein>
    <recommendedName>
        <fullName evidence="7">BZIP domain-containing protein</fullName>
    </recommendedName>
</protein>